<proteinExistence type="predicted"/>
<dbReference type="AlphaFoldDB" id="A0A6H5GQH8"/>
<keyword evidence="2" id="KW-1185">Reference proteome</keyword>
<sequence length="138" mass="15769">MSLLFQYNRHPDGGGMLSRLRGTGRCTTELRWDKAAGLVRLVPKEPVGAPSSFLAPQQLSHCPVSKKAFRLHSERYDQGYGNYDYEPHSGDPQADLEYDRMHSGYVRIPDSVKNFLTYLRTAIEEGQLFELQNLYENT</sequence>
<dbReference type="Proteomes" id="UP000479000">
    <property type="component" value="Unassembled WGS sequence"/>
</dbReference>
<evidence type="ECO:0000313" key="2">
    <source>
        <dbReference type="Proteomes" id="UP000479000"/>
    </source>
</evidence>
<gene>
    <name evidence="1" type="ORF">NTEN_LOCUS11563</name>
</gene>
<reference evidence="1 2" key="1">
    <citation type="submission" date="2020-02" db="EMBL/GenBank/DDBJ databases">
        <authorList>
            <person name="Ferguson B K."/>
        </authorList>
    </citation>
    <scope>NUCLEOTIDE SEQUENCE [LARGE SCALE GENOMIC DNA]</scope>
</reference>
<organism evidence="1 2">
    <name type="scientific">Nesidiocoris tenuis</name>
    <dbReference type="NCBI Taxonomy" id="355587"/>
    <lineage>
        <taxon>Eukaryota</taxon>
        <taxon>Metazoa</taxon>
        <taxon>Ecdysozoa</taxon>
        <taxon>Arthropoda</taxon>
        <taxon>Hexapoda</taxon>
        <taxon>Insecta</taxon>
        <taxon>Pterygota</taxon>
        <taxon>Neoptera</taxon>
        <taxon>Paraneoptera</taxon>
        <taxon>Hemiptera</taxon>
        <taxon>Heteroptera</taxon>
        <taxon>Panheteroptera</taxon>
        <taxon>Cimicomorpha</taxon>
        <taxon>Miridae</taxon>
        <taxon>Dicyphina</taxon>
        <taxon>Nesidiocoris</taxon>
    </lineage>
</organism>
<dbReference type="OrthoDB" id="15082at2759"/>
<dbReference type="EMBL" id="CADCXU010017225">
    <property type="protein sequence ID" value="CAB0006086.1"/>
    <property type="molecule type" value="Genomic_DNA"/>
</dbReference>
<protein>
    <submittedName>
        <fullName evidence="1">Uncharacterized protein</fullName>
    </submittedName>
</protein>
<evidence type="ECO:0000313" key="1">
    <source>
        <dbReference type="EMBL" id="CAB0006086.1"/>
    </source>
</evidence>
<name>A0A6H5GQH8_9HEMI</name>
<accession>A0A6H5GQH8</accession>